<comment type="caution">
    <text evidence="1">The sequence shown here is derived from an EMBL/GenBank/DDBJ whole genome shotgun (WGS) entry which is preliminary data.</text>
</comment>
<reference evidence="1" key="1">
    <citation type="submission" date="2021-12" db="EMBL/GenBank/DDBJ databases">
        <title>Convergent genome expansion in fungi linked to evolution of root-endophyte symbiosis.</title>
        <authorList>
            <consortium name="DOE Joint Genome Institute"/>
            <person name="Ke Y.-H."/>
            <person name="Bonito G."/>
            <person name="Liao H.-L."/>
            <person name="Looney B."/>
            <person name="Rojas-Flechas A."/>
            <person name="Nash J."/>
            <person name="Hameed K."/>
            <person name="Schadt C."/>
            <person name="Martin F."/>
            <person name="Crous P.W."/>
            <person name="Miettinen O."/>
            <person name="Magnuson J.K."/>
            <person name="Labbe J."/>
            <person name="Jacobson D."/>
            <person name="Doktycz M.J."/>
            <person name="Veneault-Fourrey C."/>
            <person name="Kuo A."/>
            <person name="Mondo S."/>
            <person name="Calhoun S."/>
            <person name="Riley R."/>
            <person name="Ohm R."/>
            <person name="LaButti K."/>
            <person name="Andreopoulos B."/>
            <person name="Pangilinan J."/>
            <person name="Nolan M."/>
            <person name="Tritt A."/>
            <person name="Clum A."/>
            <person name="Lipzen A."/>
            <person name="Daum C."/>
            <person name="Barry K."/>
            <person name="Grigoriev I.V."/>
            <person name="Vilgalys R."/>
        </authorList>
    </citation>
    <scope>NUCLEOTIDE SEQUENCE</scope>
    <source>
        <strain evidence="1">PMI_201</strain>
    </source>
</reference>
<sequence>MSVSSTCITHIGTYDASTRDIPALAFVEKYSDKIDSLEISGPFHDWYAPSCTFFNTNGTVYHGGDEIWTWMKSLFGPFSVVCHNVKVIRLVEAIPTESDPEKAAYWAIIETETSFSMKDQLLAGDPIIVPRLLMFLIGKSEVDGQGTDGLQILEAKVWWDTEVLGRELTTRKGKSSQEH</sequence>
<proteinExistence type="predicted"/>
<dbReference type="Proteomes" id="UP001201262">
    <property type="component" value="Unassembled WGS sequence"/>
</dbReference>
<evidence type="ECO:0000313" key="1">
    <source>
        <dbReference type="EMBL" id="KAH8703932.1"/>
    </source>
</evidence>
<keyword evidence="2" id="KW-1185">Reference proteome</keyword>
<dbReference type="AlphaFoldDB" id="A0AAD4L5H3"/>
<dbReference type="GeneID" id="70245515"/>
<protein>
    <submittedName>
        <fullName evidence="1">Uncharacterized protein</fullName>
    </submittedName>
</protein>
<name>A0AAD4L5H3_9EURO</name>
<accession>A0AAD4L5H3</accession>
<dbReference type="InterPro" id="IPR032710">
    <property type="entry name" value="NTF2-like_dom_sf"/>
</dbReference>
<dbReference type="SUPFAM" id="SSF54427">
    <property type="entry name" value="NTF2-like"/>
    <property type="match status" value="1"/>
</dbReference>
<dbReference type="RefSeq" id="XP_046076950.1">
    <property type="nucleotide sequence ID" value="XM_046215228.1"/>
</dbReference>
<gene>
    <name evidence="1" type="ORF">BGW36DRAFT_370245</name>
</gene>
<organism evidence="1 2">
    <name type="scientific">Talaromyces proteolyticus</name>
    <dbReference type="NCBI Taxonomy" id="1131652"/>
    <lineage>
        <taxon>Eukaryota</taxon>
        <taxon>Fungi</taxon>
        <taxon>Dikarya</taxon>
        <taxon>Ascomycota</taxon>
        <taxon>Pezizomycotina</taxon>
        <taxon>Eurotiomycetes</taxon>
        <taxon>Eurotiomycetidae</taxon>
        <taxon>Eurotiales</taxon>
        <taxon>Trichocomaceae</taxon>
        <taxon>Talaromyces</taxon>
        <taxon>Talaromyces sect. Bacilispori</taxon>
    </lineage>
</organism>
<evidence type="ECO:0000313" key="2">
    <source>
        <dbReference type="Proteomes" id="UP001201262"/>
    </source>
</evidence>
<dbReference type="EMBL" id="JAJTJA010000002">
    <property type="protein sequence ID" value="KAH8703932.1"/>
    <property type="molecule type" value="Genomic_DNA"/>
</dbReference>